<reference evidence="1 2" key="1">
    <citation type="submission" date="2020-08" db="EMBL/GenBank/DDBJ databases">
        <title>Genomic Encyclopedia of Type Strains, Phase IV (KMG-IV): sequencing the most valuable type-strain genomes for metagenomic binning, comparative biology and taxonomic classification.</title>
        <authorList>
            <person name="Goeker M."/>
        </authorList>
    </citation>
    <scope>NUCLEOTIDE SEQUENCE [LARGE SCALE GENOMIC DNA]</scope>
    <source>
        <strain evidence="1 2">DSM 23958</strain>
    </source>
</reference>
<dbReference type="PANTHER" id="PTHR30164">
    <property type="entry name" value="MTFA PEPTIDASE"/>
    <property type="match status" value="1"/>
</dbReference>
<dbReference type="InterPro" id="IPR010384">
    <property type="entry name" value="MtfA_fam"/>
</dbReference>
<sequence length="263" mass="29822">MSLHPLRIWQRWRQWRETRLLRRFAIPEPLWMDMLRDHPFIAARSEADRAQLRRLCSLFLARKRFHTVGGLELTDAMALAVAAQACLPILHLSLELYGSQVGIVLHPGDVVAQREDVDDHGVVHQWQEELAGEAMPGGPLMLSWESVRCSAPGDEPVFNVVIHEFIHLLDLSNGACDGLPAIDERILAQDWLRELPLAWDRFADRIAHREPSCIDAYGVPALDEFFAVAGEAFFVRGAALRQEDPVLYALLARYFRQDPASCT</sequence>
<dbReference type="GO" id="GO:0008237">
    <property type="term" value="F:metallopeptidase activity"/>
    <property type="evidence" value="ECO:0007669"/>
    <property type="project" value="InterPro"/>
</dbReference>
<dbReference type="InterPro" id="IPR024079">
    <property type="entry name" value="MetalloPept_cat_dom_sf"/>
</dbReference>
<dbReference type="RefSeq" id="WP_246071415.1">
    <property type="nucleotide sequence ID" value="NZ_CP040709.1"/>
</dbReference>
<dbReference type="GO" id="GO:0005829">
    <property type="term" value="C:cytosol"/>
    <property type="evidence" value="ECO:0007669"/>
    <property type="project" value="TreeGrafter"/>
</dbReference>
<name>A0A840S5W4_9BURK</name>
<dbReference type="InterPro" id="IPR042252">
    <property type="entry name" value="MtfA_N"/>
</dbReference>
<organism evidence="1 2">
    <name type="scientific">Inhella inkyongensis</name>
    <dbReference type="NCBI Taxonomy" id="392593"/>
    <lineage>
        <taxon>Bacteria</taxon>
        <taxon>Pseudomonadati</taxon>
        <taxon>Pseudomonadota</taxon>
        <taxon>Betaproteobacteria</taxon>
        <taxon>Burkholderiales</taxon>
        <taxon>Sphaerotilaceae</taxon>
        <taxon>Inhella</taxon>
    </lineage>
</organism>
<dbReference type="CDD" id="cd20169">
    <property type="entry name" value="Peptidase_M90_mtfA"/>
    <property type="match status" value="1"/>
</dbReference>
<dbReference type="GO" id="GO:0004177">
    <property type="term" value="F:aminopeptidase activity"/>
    <property type="evidence" value="ECO:0007669"/>
    <property type="project" value="TreeGrafter"/>
</dbReference>
<gene>
    <name evidence="1" type="ORF">HNQ51_001172</name>
</gene>
<proteinExistence type="predicted"/>
<protein>
    <recommendedName>
        <fullName evidence="3">Zinc-dependent peptidase</fullName>
    </recommendedName>
</protein>
<dbReference type="Pfam" id="PF06167">
    <property type="entry name" value="Peptidase_M90"/>
    <property type="match status" value="1"/>
</dbReference>
<evidence type="ECO:0000313" key="1">
    <source>
        <dbReference type="EMBL" id="MBB5203879.1"/>
    </source>
</evidence>
<dbReference type="EMBL" id="JACHHO010000001">
    <property type="protein sequence ID" value="MBB5203879.1"/>
    <property type="molecule type" value="Genomic_DNA"/>
</dbReference>
<dbReference type="AlphaFoldDB" id="A0A840S5W4"/>
<comment type="caution">
    <text evidence="1">The sequence shown here is derived from an EMBL/GenBank/DDBJ whole genome shotgun (WGS) entry which is preliminary data.</text>
</comment>
<evidence type="ECO:0008006" key="3">
    <source>
        <dbReference type="Google" id="ProtNLM"/>
    </source>
</evidence>
<evidence type="ECO:0000313" key="2">
    <source>
        <dbReference type="Proteomes" id="UP000554837"/>
    </source>
</evidence>
<dbReference type="Gene3D" id="3.40.390.10">
    <property type="entry name" value="Collagenase (Catalytic Domain)"/>
    <property type="match status" value="1"/>
</dbReference>
<dbReference type="Proteomes" id="UP000554837">
    <property type="component" value="Unassembled WGS sequence"/>
</dbReference>
<dbReference type="SUPFAM" id="SSF55486">
    <property type="entry name" value="Metalloproteases ('zincins'), catalytic domain"/>
    <property type="match status" value="1"/>
</dbReference>
<dbReference type="PANTHER" id="PTHR30164:SF2">
    <property type="entry name" value="PROTEIN MTFA"/>
    <property type="match status" value="1"/>
</dbReference>
<accession>A0A840S5W4</accession>
<dbReference type="Gene3D" id="1.10.472.150">
    <property type="entry name" value="Glucose-regulated metallo-peptidase M90, N-terminal domain"/>
    <property type="match status" value="1"/>
</dbReference>
<keyword evidence="2" id="KW-1185">Reference proteome</keyword>